<dbReference type="RefSeq" id="WP_054558949.1">
    <property type="nucleotide sequence ID" value="NZ_LDJX01000003.1"/>
</dbReference>
<dbReference type="OrthoDB" id="5189031at2"/>
<protein>
    <submittedName>
        <fullName evidence="2">Membrane protein</fullName>
    </submittedName>
</protein>
<keyword evidence="1" id="KW-1133">Transmembrane helix</keyword>
<keyword evidence="3" id="KW-1185">Reference proteome</keyword>
<feature type="transmembrane region" description="Helical" evidence="1">
    <location>
        <begin position="232"/>
        <end position="253"/>
    </location>
</feature>
<dbReference type="PATRIC" id="fig|1300341.3.peg.1997"/>
<keyword evidence="1" id="KW-0472">Membrane</keyword>
<feature type="transmembrane region" description="Helical" evidence="1">
    <location>
        <begin position="84"/>
        <end position="106"/>
    </location>
</feature>
<dbReference type="STRING" id="1300341.I595_1812"/>
<dbReference type="PANTHER" id="PTHR33802">
    <property type="entry name" value="SI:CH211-161H7.5-RELATED"/>
    <property type="match status" value="1"/>
</dbReference>
<dbReference type="Gene3D" id="1.20.1260.100">
    <property type="entry name" value="TspO/MBR protein"/>
    <property type="match status" value="1"/>
</dbReference>
<dbReference type="EMBL" id="LDJX01000003">
    <property type="protein sequence ID" value="KPM32163.1"/>
    <property type="molecule type" value="Genomic_DNA"/>
</dbReference>
<name>A0A0P7AUI1_9FLAO</name>
<gene>
    <name evidence="2" type="ORF">I595_1812</name>
</gene>
<sequence length="267" mass="30128">MTNRKRIKKLAVYNLITALAAIGINYLSQALRFNDTSIGEMSDTYNHLFTPASYAFAIWGLIFIGLLAYGIYQVRRAFFSSECAVFIEQTGYWFVLANALNCFWVLAFVYDLIGLSVVLMLGILVSLIKIIVNTNMERWDAPMPTIVFVWWPICLYSGWIAVAAVANITTFLTKIGWQGYPLSPEAWTILMILAIALLNIFMVVNRNMREFAAVGIWALAAIYVRHQDTYEVIANTALAAGTVLFLAIAWHGYKNRHANPFIQAMNK</sequence>
<evidence type="ECO:0000313" key="2">
    <source>
        <dbReference type="EMBL" id="KPM32163.1"/>
    </source>
</evidence>
<reference evidence="2 3" key="1">
    <citation type="submission" date="2015-09" db="EMBL/GenBank/DDBJ databases">
        <title>Genome sequence of the marine flavobacterium Croceitalea dokdonensis DOKDO 023 that contains proton- and sodium-pumping rhodopsins.</title>
        <authorList>
            <person name="Kwon S.-K."/>
            <person name="Lee H.K."/>
            <person name="Kwak M.-J."/>
            <person name="Kim J.F."/>
        </authorList>
    </citation>
    <scope>NUCLEOTIDE SEQUENCE [LARGE SCALE GENOMIC DNA]</scope>
    <source>
        <strain evidence="2 3">DOKDO 023</strain>
    </source>
</reference>
<feature type="transmembrane region" description="Helical" evidence="1">
    <location>
        <begin position="12"/>
        <end position="31"/>
    </location>
</feature>
<accession>A0A0P7AUI1</accession>
<dbReference type="InterPro" id="IPR038330">
    <property type="entry name" value="TspO/MBR-related_sf"/>
</dbReference>
<feature type="transmembrane region" description="Helical" evidence="1">
    <location>
        <begin position="186"/>
        <end position="204"/>
    </location>
</feature>
<feature type="transmembrane region" description="Helical" evidence="1">
    <location>
        <begin position="51"/>
        <end position="72"/>
    </location>
</feature>
<feature type="transmembrane region" description="Helical" evidence="1">
    <location>
        <begin position="112"/>
        <end position="132"/>
    </location>
</feature>
<dbReference type="AlphaFoldDB" id="A0A0P7AUI1"/>
<keyword evidence="1" id="KW-0812">Transmembrane</keyword>
<dbReference type="Proteomes" id="UP000050280">
    <property type="component" value="Unassembled WGS sequence"/>
</dbReference>
<proteinExistence type="predicted"/>
<comment type="caution">
    <text evidence="2">The sequence shown here is derived from an EMBL/GenBank/DDBJ whole genome shotgun (WGS) entry which is preliminary data.</text>
</comment>
<evidence type="ECO:0000313" key="3">
    <source>
        <dbReference type="Proteomes" id="UP000050280"/>
    </source>
</evidence>
<organism evidence="2 3">
    <name type="scientific">Croceitalea dokdonensis DOKDO 023</name>
    <dbReference type="NCBI Taxonomy" id="1300341"/>
    <lineage>
        <taxon>Bacteria</taxon>
        <taxon>Pseudomonadati</taxon>
        <taxon>Bacteroidota</taxon>
        <taxon>Flavobacteriia</taxon>
        <taxon>Flavobacteriales</taxon>
        <taxon>Flavobacteriaceae</taxon>
        <taxon>Croceitalea</taxon>
    </lineage>
</organism>
<feature type="transmembrane region" description="Helical" evidence="1">
    <location>
        <begin position="144"/>
        <end position="166"/>
    </location>
</feature>
<dbReference type="PANTHER" id="PTHR33802:SF1">
    <property type="entry name" value="XK-RELATED PROTEIN"/>
    <property type="match status" value="1"/>
</dbReference>
<evidence type="ECO:0000256" key="1">
    <source>
        <dbReference type="SAM" id="Phobius"/>
    </source>
</evidence>